<dbReference type="Proteomes" id="UP001501523">
    <property type="component" value="Unassembled WGS sequence"/>
</dbReference>
<dbReference type="InterPro" id="IPR011009">
    <property type="entry name" value="Kinase-like_dom_sf"/>
</dbReference>
<dbReference type="Gene3D" id="3.30.200.20">
    <property type="entry name" value="Phosphorylase Kinase, domain 1"/>
    <property type="match status" value="1"/>
</dbReference>
<organism evidence="4 5">
    <name type="scientific">Dokdonella soli</name>
    <dbReference type="NCBI Taxonomy" id="529810"/>
    <lineage>
        <taxon>Bacteria</taxon>
        <taxon>Pseudomonadati</taxon>
        <taxon>Pseudomonadota</taxon>
        <taxon>Gammaproteobacteria</taxon>
        <taxon>Lysobacterales</taxon>
        <taxon>Rhodanobacteraceae</taxon>
        <taxon>Dokdonella</taxon>
    </lineage>
</organism>
<feature type="domain" description="Aminoglycoside phosphotransferase" evidence="3">
    <location>
        <begin position="18"/>
        <end position="250"/>
    </location>
</feature>
<dbReference type="SUPFAM" id="SSF56112">
    <property type="entry name" value="Protein kinase-like (PK-like)"/>
    <property type="match status" value="1"/>
</dbReference>
<keyword evidence="5" id="KW-1185">Reference proteome</keyword>
<dbReference type="InterPro" id="IPR002575">
    <property type="entry name" value="Aminoglycoside_PTrfase"/>
</dbReference>
<accession>A0ABN1IH82</accession>
<keyword evidence="2" id="KW-0067">ATP-binding</keyword>
<gene>
    <name evidence="4" type="ORF">GCM10009105_17020</name>
</gene>
<sequence>MDALRRFAASALASDAITIEPASADASFRSYWRVGGAHGTRIVMDAPPDKENIEPWLDVGARLHNAGLHAPEVFAVDRAQGFVLMEDLGARDYLSALNDATADALYADALDALLRMQTRIDPAGLPVFDETFLTMELELMPEWFLRRHLGYTIECDDWDVIELAFRTLINTTRGQPQTFMHRDYHSRNLLIVDGADPGNGTGTLAKPGIIDFQGAVIGPVAYDLASLLRDCYIAWDAERVDGWLDAYRQRLRHAHLLDARVDAARFRRWFDFASLQRHLKVLGIFCRLWYRDGKPQYLADLPLVWHYVITVARSHHELAPLADLLERALDGRDITQPRVAVAAR</sequence>
<dbReference type="Pfam" id="PF01636">
    <property type="entry name" value="APH"/>
    <property type="match status" value="1"/>
</dbReference>
<evidence type="ECO:0000256" key="1">
    <source>
        <dbReference type="ARBA" id="ARBA00022741"/>
    </source>
</evidence>
<dbReference type="RefSeq" id="WP_343789534.1">
    <property type="nucleotide sequence ID" value="NZ_BAAAEU010000007.1"/>
</dbReference>
<evidence type="ECO:0000313" key="5">
    <source>
        <dbReference type="Proteomes" id="UP001501523"/>
    </source>
</evidence>
<keyword evidence="1" id="KW-0547">Nucleotide-binding</keyword>
<name>A0ABN1IH82_9GAMM</name>
<evidence type="ECO:0000256" key="2">
    <source>
        <dbReference type="ARBA" id="ARBA00022840"/>
    </source>
</evidence>
<reference evidence="4 5" key="1">
    <citation type="journal article" date="2019" name="Int. J. Syst. Evol. Microbiol.">
        <title>The Global Catalogue of Microorganisms (GCM) 10K type strain sequencing project: providing services to taxonomists for standard genome sequencing and annotation.</title>
        <authorList>
            <consortium name="The Broad Institute Genomics Platform"/>
            <consortium name="The Broad Institute Genome Sequencing Center for Infectious Disease"/>
            <person name="Wu L."/>
            <person name="Ma J."/>
        </authorList>
    </citation>
    <scope>NUCLEOTIDE SEQUENCE [LARGE SCALE GENOMIC DNA]</scope>
    <source>
        <strain evidence="4 5">JCM 15421</strain>
    </source>
</reference>
<protein>
    <submittedName>
        <fullName evidence="4">Phosphotransferase</fullName>
    </submittedName>
</protein>
<comment type="caution">
    <text evidence="4">The sequence shown here is derived from an EMBL/GenBank/DDBJ whole genome shotgun (WGS) entry which is preliminary data.</text>
</comment>
<evidence type="ECO:0000313" key="4">
    <source>
        <dbReference type="EMBL" id="GAA0713509.1"/>
    </source>
</evidence>
<dbReference type="Gene3D" id="3.90.1200.10">
    <property type="match status" value="1"/>
</dbReference>
<dbReference type="PANTHER" id="PTHR33540">
    <property type="entry name" value="TRNA THREONYLCARBAMOYLADENOSINE BIOSYNTHESIS PROTEIN TSAE"/>
    <property type="match status" value="1"/>
</dbReference>
<evidence type="ECO:0000259" key="3">
    <source>
        <dbReference type="Pfam" id="PF01636"/>
    </source>
</evidence>
<dbReference type="PANTHER" id="PTHR33540:SF1">
    <property type="entry name" value="N-ACETYLMURAMATE_N-ACETYLGLUCOSAMINE KINASE"/>
    <property type="match status" value="1"/>
</dbReference>
<proteinExistence type="predicted"/>
<dbReference type="EMBL" id="BAAAEU010000007">
    <property type="protein sequence ID" value="GAA0713509.1"/>
    <property type="molecule type" value="Genomic_DNA"/>
</dbReference>